<dbReference type="AlphaFoldDB" id="A0A2Z7BQ78"/>
<proteinExistence type="predicted"/>
<evidence type="ECO:0000313" key="1">
    <source>
        <dbReference type="EMBL" id="KZV34076.1"/>
    </source>
</evidence>
<protein>
    <submittedName>
        <fullName evidence="1">Uncharacterized protein</fullName>
    </submittedName>
</protein>
<name>A0A2Z7BQ78_9LAMI</name>
<gene>
    <name evidence="1" type="ORF">F511_43281</name>
</gene>
<reference evidence="1 2" key="1">
    <citation type="journal article" date="2015" name="Proc. Natl. Acad. Sci. U.S.A.">
        <title>The resurrection genome of Boea hygrometrica: A blueprint for survival of dehydration.</title>
        <authorList>
            <person name="Xiao L."/>
            <person name="Yang G."/>
            <person name="Zhang L."/>
            <person name="Yang X."/>
            <person name="Zhao S."/>
            <person name="Ji Z."/>
            <person name="Zhou Q."/>
            <person name="Hu M."/>
            <person name="Wang Y."/>
            <person name="Chen M."/>
            <person name="Xu Y."/>
            <person name="Jin H."/>
            <person name="Xiao X."/>
            <person name="Hu G."/>
            <person name="Bao F."/>
            <person name="Hu Y."/>
            <person name="Wan P."/>
            <person name="Li L."/>
            <person name="Deng X."/>
            <person name="Kuang T."/>
            <person name="Xiang C."/>
            <person name="Zhu J.K."/>
            <person name="Oliver M.J."/>
            <person name="He Y."/>
        </authorList>
    </citation>
    <scope>NUCLEOTIDE SEQUENCE [LARGE SCALE GENOMIC DNA]</scope>
    <source>
        <strain evidence="2">cv. XS01</strain>
    </source>
</reference>
<keyword evidence="2" id="KW-1185">Reference proteome</keyword>
<dbReference type="EMBL" id="KV005491">
    <property type="protein sequence ID" value="KZV34076.1"/>
    <property type="molecule type" value="Genomic_DNA"/>
</dbReference>
<organism evidence="1 2">
    <name type="scientific">Dorcoceras hygrometricum</name>
    <dbReference type="NCBI Taxonomy" id="472368"/>
    <lineage>
        <taxon>Eukaryota</taxon>
        <taxon>Viridiplantae</taxon>
        <taxon>Streptophyta</taxon>
        <taxon>Embryophyta</taxon>
        <taxon>Tracheophyta</taxon>
        <taxon>Spermatophyta</taxon>
        <taxon>Magnoliopsida</taxon>
        <taxon>eudicotyledons</taxon>
        <taxon>Gunneridae</taxon>
        <taxon>Pentapetalae</taxon>
        <taxon>asterids</taxon>
        <taxon>lamiids</taxon>
        <taxon>Lamiales</taxon>
        <taxon>Gesneriaceae</taxon>
        <taxon>Didymocarpoideae</taxon>
        <taxon>Trichosporeae</taxon>
        <taxon>Loxocarpinae</taxon>
        <taxon>Dorcoceras</taxon>
    </lineage>
</organism>
<evidence type="ECO:0000313" key="2">
    <source>
        <dbReference type="Proteomes" id="UP000250235"/>
    </source>
</evidence>
<sequence>MFLVDWAVKMRIRPPEFETSIYDAKYHVSLNRNEEISSSRLATAPPRMAAPHLQRLAHESARRLRAGRAWRATKRRFPRLDRARWKRTGRAKLRWRSAAARCVAAMVAETLRALAARWPCARRARRGRFIASLGAAPAETLHAGWALVARGGRTSLLEWAALGAAVVARWCTAAAVSFSCGGAAAVAGRRSGESPAMS</sequence>
<accession>A0A2Z7BQ78</accession>
<dbReference type="Proteomes" id="UP000250235">
    <property type="component" value="Unassembled WGS sequence"/>
</dbReference>